<dbReference type="Proteomes" id="UP000622610">
    <property type="component" value="Unassembled WGS sequence"/>
</dbReference>
<reference evidence="3" key="1">
    <citation type="journal article" date="2014" name="Int. J. Syst. Evol. Microbiol.">
        <title>Complete genome sequence of Corynebacterium casei LMG S-19264T (=DSM 44701T), isolated from a smear-ripened cheese.</title>
        <authorList>
            <consortium name="US DOE Joint Genome Institute (JGI-PGF)"/>
            <person name="Walter F."/>
            <person name="Albersmeier A."/>
            <person name="Kalinowski J."/>
            <person name="Ruckert C."/>
        </authorList>
    </citation>
    <scope>NUCLEOTIDE SEQUENCE</scope>
    <source>
        <strain evidence="3">CCM 8433</strain>
    </source>
</reference>
<dbReference type="SUPFAM" id="SSF55874">
    <property type="entry name" value="ATPase domain of HSP90 chaperone/DNA topoisomerase II/histidine kinase"/>
    <property type="match status" value="1"/>
</dbReference>
<evidence type="ECO:0000313" key="3">
    <source>
        <dbReference type="EMBL" id="GGI65057.1"/>
    </source>
</evidence>
<feature type="transmembrane region" description="Helical" evidence="1">
    <location>
        <begin position="114"/>
        <end position="136"/>
    </location>
</feature>
<name>A0A917JFE1_9ENTE</name>
<keyword evidence="1" id="KW-0812">Transmembrane</keyword>
<reference evidence="3" key="2">
    <citation type="submission" date="2020-09" db="EMBL/GenBank/DDBJ databases">
        <authorList>
            <person name="Sun Q."/>
            <person name="Sedlacek I."/>
        </authorList>
    </citation>
    <scope>NUCLEOTIDE SEQUENCE</scope>
    <source>
        <strain evidence="3">CCM 8433</strain>
    </source>
</reference>
<accession>A0A917JFE1</accession>
<feature type="transmembrane region" description="Helical" evidence="1">
    <location>
        <begin position="7"/>
        <end position="25"/>
    </location>
</feature>
<dbReference type="RefSeq" id="WP_188366901.1">
    <property type="nucleotide sequence ID" value="NZ_BMDT01000002.1"/>
</dbReference>
<dbReference type="PANTHER" id="PTHR40448:SF1">
    <property type="entry name" value="TWO-COMPONENT SENSOR HISTIDINE KINASE"/>
    <property type="match status" value="1"/>
</dbReference>
<dbReference type="InterPro" id="IPR036890">
    <property type="entry name" value="HATPase_C_sf"/>
</dbReference>
<feature type="transmembrane region" description="Helical" evidence="1">
    <location>
        <begin position="148"/>
        <end position="168"/>
    </location>
</feature>
<dbReference type="PANTHER" id="PTHR40448">
    <property type="entry name" value="TWO-COMPONENT SENSOR HISTIDINE KINASE"/>
    <property type="match status" value="1"/>
</dbReference>
<comment type="caution">
    <text evidence="3">The sequence shown here is derived from an EMBL/GenBank/DDBJ whole genome shotgun (WGS) entry which is preliminary data.</text>
</comment>
<keyword evidence="4" id="KW-1185">Reference proteome</keyword>
<feature type="transmembrane region" description="Helical" evidence="1">
    <location>
        <begin position="183"/>
        <end position="203"/>
    </location>
</feature>
<dbReference type="GO" id="GO:0042802">
    <property type="term" value="F:identical protein binding"/>
    <property type="evidence" value="ECO:0007669"/>
    <property type="project" value="TreeGrafter"/>
</dbReference>
<evidence type="ECO:0000259" key="2">
    <source>
        <dbReference type="Pfam" id="PF14501"/>
    </source>
</evidence>
<protein>
    <recommendedName>
        <fullName evidence="2">Sensor histidine kinase NatK-like C-terminal domain-containing protein</fullName>
    </recommendedName>
</protein>
<dbReference type="InterPro" id="IPR032834">
    <property type="entry name" value="NatK-like_C"/>
</dbReference>
<evidence type="ECO:0000256" key="1">
    <source>
        <dbReference type="SAM" id="Phobius"/>
    </source>
</evidence>
<organism evidence="3 4">
    <name type="scientific">Enterococcus alcedinis</name>
    <dbReference type="NCBI Taxonomy" id="1274384"/>
    <lineage>
        <taxon>Bacteria</taxon>
        <taxon>Bacillati</taxon>
        <taxon>Bacillota</taxon>
        <taxon>Bacilli</taxon>
        <taxon>Lactobacillales</taxon>
        <taxon>Enterococcaceae</taxon>
        <taxon>Enterococcus</taxon>
    </lineage>
</organism>
<feature type="transmembrane region" description="Helical" evidence="1">
    <location>
        <begin position="75"/>
        <end position="94"/>
    </location>
</feature>
<evidence type="ECO:0000313" key="4">
    <source>
        <dbReference type="Proteomes" id="UP000622610"/>
    </source>
</evidence>
<dbReference type="Gene3D" id="3.30.565.10">
    <property type="entry name" value="Histidine kinase-like ATPase, C-terminal domain"/>
    <property type="match status" value="1"/>
</dbReference>
<feature type="domain" description="Sensor histidine kinase NatK-like C-terminal" evidence="2">
    <location>
        <begin position="327"/>
        <end position="429"/>
    </location>
</feature>
<feature type="transmembrane region" description="Helical" evidence="1">
    <location>
        <begin position="31"/>
        <end position="63"/>
    </location>
</feature>
<gene>
    <name evidence="3" type="ORF">GCM10011482_07110</name>
</gene>
<dbReference type="AlphaFoldDB" id="A0A917JFE1"/>
<keyword evidence="1" id="KW-0472">Membrane</keyword>
<sequence length="435" mass="50045">MIYVIDLLNIIDTFLAFIILDRLSLRNKKVSIGAIILLFIVINLQLKLVIPVVAELFFVVLLVSLSYMNRREQPIGITLFHFVIAFGIFKLNNFLLYPREVLFFLALEAKEWQIMLYVLFTIGIGVVTSLLVRKYIAQRMNLFWKQRMGCFLFVALLINQFAILLQYLTRIPIDSERYILTEMMVSFSVLMIGIFTLSIAIFSSNQKLTFETKEKVIEQQAMQLYIQEISKQNQAIRQFKHDYLNILMSLESYLEVGDIATMRKYYQAEIQPTRQWLHTDSTRLADLQKIEHVGLRSLLTVKLLLAQEKGVQVHLEIEAIHWEVKINELALIRVVGILLDNAIEELETLKQGRLDVALFSKGEDVHLMIRNTVRTVIEPLHQLKELGFSTKGADRGLGLATVETLVNQSSGLFLETIIEPNYFVQNLMIVGGSDA</sequence>
<keyword evidence="1" id="KW-1133">Transmembrane helix</keyword>
<dbReference type="EMBL" id="BMDT01000002">
    <property type="protein sequence ID" value="GGI65057.1"/>
    <property type="molecule type" value="Genomic_DNA"/>
</dbReference>
<proteinExistence type="predicted"/>
<dbReference type="Pfam" id="PF14501">
    <property type="entry name" value="HATPase_c_5"/>
    <property type="match status" value="1"/>
</dbReference>